<dbReference type="EMBL" id="JAHRIP010018616">
    <property type="protein sequence ID" value="MEQ2286200.1"/>
    <property type="molecule type" value="Genomic_DNA"/>
</dbReference>
<comment type="caution">
    <text evidence="1">The sequence shown here is derived from an EMBL/GenBank/DDBJ whole genome shotgun (WGS) entry which is preliminary data.</text>
</comment>
<protein>
    <submittedName>
        <fullName evidence="1">Uncharacterized protein</fullName>
    </submittedName>
</protein>
<evidence type="ECO:0000313" key="1">
    <source>
        <dbReference type="EMBL" id="MEQ2286200.1"/>
    </source>
</evidence>
<sequence>MDELLPLTCKNSDLRGSAALCFSKTWLSESTGLCGCDTRLSAVQSGPQQSGEKRGGRICFYINEEEVVLIGTGWCLHAASRLHFRC</sequence>
<reference evidence="1 2" key="1">
    <citation type="submission" date="2021-06" db="EMBL/GenBank/DDBJ databases">
        <authorList>
            <person name="Palmer J.M."/>
        </authorList>
    </citation>
    <scope>NUCLEOTIDE SEQUENCE [LARGE SCALE GENOMIC DNA]</scope>
    <source>
        <strain evidence="1 2">AS_MEX2019</strain>
        <tissue evidence="1">Muscle</tissue>
    </source>
</reference>
<gene>
    <name evidence="1" type="ORF">AMECASPLE_039831</name>
</gene>
<proteinExistence type="predicted"/>
<dbReference type="Proteomes" id="UP001469553">
    <property type="component" value="Unassembled WGS sequence"/>
</dbReference>
<keyword evidence="2" id="KW-1185">Reference proteome</keyword>
<accession>A0ABV0XXK0</accession>
<organism evidence="1 2">
    <name type="scientific">Ameca splendens</name>
    <dbReference type="NCBI Taxonomy" id="208324"/>
    <lineage>
        <taxon>Eukaryota</taxon>
        <taxon>Metazoa</taxon>
        <taxon>Chordata</taxon>
        <taxon>Craniata</taxon>
        <taxon>Vertebrata</taxon>
        <taxon>Euteleostomi</taxon>
        <taxon>Actinopterygii</taxon>
        <taxon>Neopterygii</taxon>
        <taxon>Teleostei</taxon>
        <taxon>Neoteleostei</taxon>
        <taxon>Acanthomorphata</taxon>
        <taxon>Ovalentaria</taxon>
        <taxon>Atherinomorphae</taxon>
        <taxon>Cyprinodontiformes</taxon>
        <taxon>Goodeidae</taxon>
        <taxon>Ameca</taxon>
    </lineage>
</organism>
<name>A0ABV0XXK0_9TELE</name>
<evidence type="ECO:0000313" key="2">
    <source>
        <dbReference type="Proteomes" id="UP001469553"/>
    </source>
</evidence>